<reference evidence="2 3" key="1">
    <citation type="submission" date="2019-01" db="EMBL/GenBank/DDBJ databases">
        <title>Draft genomes of a novel of Aminipila strains.</title>
        <authorList>
            <person name="Ma S."/>
        </authorList>
    </citation>
    <scope>NUCLEOTIDE SEQUENCE [LARGE SCALE GENOMIC DNA]</scope>
    <source>
        <strain evidence="3">JN-39</strain>
    </source>
</reference>
<proteinExistence type="predicted"/>
<dbReference type="EMBL" id="CP035281">
    <property type="protein sequence ID" value="QAT43247.1"/>
    <property type="molecule type" value="Genomic_DNA"/>
</dbReference>
<sequence>MPNVISVRQIGDLPLASFRFHLTMDTLALSYTLPTTRACLGLSPVRLHPCWAHDIKRLPQGSP</sequence>
<dbReference type="KEGG" id="amij:EQM06_08440"/>
<keyword evidence="1" id="KW-0051">Antiviral defense</keyword>
<keyword evidence="3" id="KW-1185">Reference proteome</keyword>
<protein>
    <submittedName>
        <fullName evidence="2">CRISPR-associated protein Cas5</fullName>
    </submittedName>
</protein>
<name>A0A410PWF2_9FIRM</name>
<evidence type="ECO:0000313" key="2">
    <source>
        <dbReference type="EMBL" id="QAT43247.1"/>
    </source>
</evidence>
<dbReference type="GO" id="GO:0051607">
    <property type="term" value="P:defense response to virus"/>
    <property type="evidence" value="ECO:0007669"/>
    <property type="project" value="UniProtKB-KW"/>
</dbReference>
<dbReference type="Proteomes" id="UP000287601">
    <property type="component" value="Chromosome"/>
</dbReference>
<organism evidence="2 3">
    <name type="scientific">Aminipila luticellarii</name>
    <dbReference type="NCBI Taxonomy" id="2507160"/>
    <lineage>
        <taxon>Bacteria</taxon>
        <taxon>Bacillati</taxon>
        <taxon>Bacillota</taxon>
        <taxon>Clostridia</taxon>
        <taxon>Peptostreptococcales</taxon>
        <taxon>Anaerovoracaceae</taxon>
        <taxon>Aminipila</taxon>
    </lineage>
</organism>
<dbReference type="OrthoDB" id="2622328at2"/>
<evidence type="ECO:0000313" key="3">
    <source>
        <dbReference type="Proteomes" id="UP000287601"/>
    </source>
</evidence>
<dbReference type="AlphaFoldDB" id="A0A410PWF2"/>
<evidence type="ECO:0000256" key="1">
    <source>
        <dbReference type="ARBA" id="ARBA00023118"/>
    </source>
</evidence>
<gene>
    <name evidence="2" type="primary">cas5</name>
    <name evidence="2" type="ORF">EQM06_08440</name>
</gene>
<dbReference type="NCBIfam" id="TIGR02593">
    <property type="entry name" value="CRISPR_cas5"/>
    <property type="match status" value="1"/>
</dbReference>
<accession>A0A410PWF2</accession>
<dbReference type="InterPro" id="IPR013422">
    <property type="entry name" value="CRISPR-assoc_prot_Cas5_N"/>
</dbReference>